<dbReference type="PANTHER" id="PTHR46112:SF2">
    <property type="entry name" value="XAA-PRO AMINOPEPTIDASE P-RELATED"/>
    <property type="match status" value="1"/>
</dbReference>
<dbReference type="InterPro" id="IPR000994">
    <property type="entry name" value="Pept_M24"/>
</dbReference>
<dbReference type="Pfam" id="PF00557">
    <property type="entry name" value="Peptidase_M24"/>
    <property type="match status" value="1"/>
</dbReference>
<dbReference type="InterPro" id="IPR050659">
    <property type="entry name" value="Peptidase_M24B"/>
</dbReference>
<dbReference type="GO" id="GO:0004177">
    <property type="term" value="F:aminopeptidase activity"/>
    <property type="evidence" value="ECO:0007669"/>
    <property type="project" value="UniProtKB-KW"/>
</dbReference>
<feature type="domain" description="Peptidase M24" evidence="1">
    <location>
        <begin position="176"/>
        <end position="378"/>
    </location>
</feature>
<reference evidence="2" key="1">
    <citation type="submission" date="2018-06" db="EMBL/GenBank/DDBJ databases">
        <authorList>
            <person name="Zhirakovskaya E."/>
        </authorList>
    </citation>
    <scope>NUCLEOTIDE SEQUENCE</scope>
</reference>
<dbReference type="EMBL" id="UOGL01000002">
    <property type="protein sequence ID" value="VAX35630.1"/>
    <property type="molecule type" value="Genomic_DNA"/>
</dbReference>
<evidence type="ECO:0000259" key="1">
    <source>
        <dbReference type="Pfam" id="PF00557"/>
    </source>
</evidence>
<dbReference type="AlphaFoldDB" id="A0A3B1DKW4"/>
<dbReference type="CDD" id="cd01066">
    <property type="entry name" value="APP_MetAP"/>
    <property type="match status" value="1"/>
</dbReference>
<accession>A0A3B1DKW4</accession>
<sequence>MLTQEGCHARQQRLWNAVPDDVEWLLIADPRHVLYLSNFLVHPLSFSGGERGLLLLEREGEVSLLADNFTIRSSTGTPFVDREVIENWYDHKNSVINRDHALLAAVKKVSEQLYGRKGAVEAEWLPLGAWDVLGLDHESHSVSREAGEVRKAERSIDLGTLLRELRRQKEPDEIALMKKCMTACNAGHARAMEIVKPGISELDIYREVQSAAIAAAGCPALVYGDFRATNAITPKAGGLPTNYVLQEGDLFILDYSVVINGYRSDFTNTIAVGKPTDEQEKLFQLCLSAMKGAESQLQAGASAQKVYQAASQPIEEAGYPPLGHHAGHGLGLGHPEPPILTPESRDTLLAGDVITIEPGLYIEGIGGIRIEHNYLITETGYEVLSNHNISLT</sequence>
<dbReference type="InterPro" id="IPR036005">
    <property type="entry name" value="Creatinase/aminopeptidase-like"/>
</dbReference>
<keyword evidence="2" id="KW-0378">Hydrolase</keyword>
<protein>
    <submittedName>
        <fullName evidence="2">Aminopeptidase YpdF (MP-, MA-, MS-, AP-, NP-specific)</fullName>
    </submittedName>
</protein>
<dbReference type="Gene3D" id="3.90.230.10">
    <property type="entry name" value="Creatinase/methionine aminopeptidase superfamily"/>
    <property type="match status" value="1"/>
</dbReference>
<dbReference type="SUPFAM" id="SSF55920">
    <property type="entry name" value="Creatinase/aminopeptidase"/>
    <property type="match status" value="1"/>
</dbReference>
<evidence type="ECO:0000313" key="2">
    <source>
        <dbReference type="EMBL" id="VAX35630.1"/>
    </source>
</evidence>
<keyword evidence="2" id="KW-0031">Aminopeptidase</keyword>
<gene>
    <name evidence="2" type="ORF">MNBD_PLANCTO02-3413</name>
</gene>
<proteinExistence type="predicted"/>
<name>A0A3B1DKW4_9ZZZZ</name>
<dbReference type="PANTHER" id="PTHR46112">
    <property type="entry name" value="AMINOPEPTIDASE"/>
    <property type="match status" value="1"/>
</dbReference>
<keyword evidence="2" id="KW-0645">Protease</keyword>
<organism evidence="2">
    <name type="scientific">hydrothermal vent metagenome</name>
    <dbReference type="NCBI Taxonomy" id="652676"/>
    <lineage>
        <taxon>unclassified sequences</taxon>
        <taxon>metagenomes</taxon>
        <taxon>ecological metagenomes</taxon>
    </lineage>
</organism>